<dbReference type="InterPro" id="IPR031468">
    <property type="entry name" value="SMP_LBD"/>
</dbReference>
<keyword evidence="3 8" id="KW-0256">Endoplasmic reticulum</keyword>
<dbReference type="HAMAP" id="MF_03103">
    <property type="entry name" value="Mmm1"/>
    <property type="match status" value="1"/>
</dbReference>
<comment type="subcellular location">
    <subcellularLocation>
        <location evidence="8">Endoplasmic reticulum membrane</location>
        <topology evidence="8">Single-pass type I membrane protein</topology>
    </subcellularLocation>
    <text evidence="8">The ERMES/MDM complex localizes to a few discrete foci (around 10 per single cell), that represent mitochondria-endoplasmic reticulum junctions. These foci are often found next to mtDNA nucleoids.</text>
</comment>
<evidence type="ECO:0000256" key="7">
    <source>
        <dbReference type="ARBA" id="ARBA00023136"/>
    </source>
</evidence>
<dbReference type="PANTHER" id="PTHR13466:SF0">
    <property type="entry name" value="SMP-LTD DOMAIN-CONTAINING PROTEIN"/>
    <property type="match status" value="1"/>
</dbReference>
<evidence type="ECO:0000256" key="6">
    <source>
        <dbReference type="ARBA" id="ARBA00023121"/>
    </source>
</evidence>
<dbReference type="EMBL" id="CP119961">
    <property type="protein sequence ID" value="WFD39742.1"/>
    <property type="molecule type" value="Genomic_DNA"/>
</dbReference>
<evidence type="ECO:0000256" key="8">
    <source>
        <dbReference type="HAMAP-Rule" id="MF_03103"/>
    </source>
</evidence>
<evidence type="ECO:0000256" key="3">
    <source>
        <dbReference type="ARBA" id="ARBA00022824"/>
    </source>
</evidence>
<keyword evidence="6" id="KW-0446">Lipid-binding</keyword>
<gene>
    <name evidence="8 11" type="primary">MMM1</name>
    <name evidence="11" type="ORF">MJAP1_002723</name>
</gene>
<evidence type="ECO:0000259" key="10">
    <source>
        <dbReference type="PROSITE" id="PS51847"/>
    </source>
</evidence>
<comment type="function">
    <text evidence="8">Component of the ERMES/MDM complex, which serves as a molecular tether to connect the endoplasmic reticulum (ER) and mitochondria. Components of this complex are involved in the control of mitochondrial shape and protein biogenesis, and function in nonvesicular lipid trafficking between the ER and mitochondria. The MDM12-MMM1 subcomplex functions in the major beta-barrel assembly pathway that is responsible for biogenesis of all outer membrane beta-barrel proteins, and acts in a late step after the SAM complex. The MDM10-MDM12-MMM1 subcomplex further acts in the TOM40-specific pathway after the action of the MDM12-MMM1 complex. Essential for establishing and maintaining the structure of mitochondria and maintenance of mtDNA nucleoids.</text>
</comment>
<dbReference type="GO" id="GO:0032865">
    <property type="term" value="C:ERMES complex"/>
    <property type="evidence" value="ECO:0007669"/>
    <property type="project" value="UniProtKB-UniRule"/>
</dbReference>
<dbReference type="GeneID" id="85226374"/>
<evidence type="ECO:0000313" key="11">
    <source>
        <dbReference type="EMBL" id="WFD39742.1"/>
    </source>
</evidence>
<feature type="transmembrane region" description="Helical" evidence="9">
    <location>
        <begin position="12"/>
        <end position="35"/>
    </location>
</feature>
<dbReference type="GO" id="GO:1990456">
    <property type="term" value="P:mitochondrion-endoplasmic reticulum membrane tethering"/>
    <property type="evidence" value="ECO:0007669"/>
    <property type="project" value="TreeGrafter"/>
</dbReference>
<keyword evidence="12" id="KW-1185">Reference proteome</keyword>
<keyword evidence="2 8" id="KW-0812">Transmembrane</keyword>
<evidence type="ECO:0000256" key="5">
    <source>
        <dbReference type="ARBA" id="ARBA00023055"/>
    </source>
</evidence>
<accession>A0AAF0F7I7</accession>
<feature type="topological domain" description="Lumenal" evidence="8">
    <location>
        <begin position="1"/>
        <end position="15"/>
    </location>
</feature>
<protein>
    <recommendedName>
        <fullName evidence="8">Maintenance of mitochondrial morphology protein 1</fullName>
    </recommendedName>
</protein>
<keyword evidence="1" id="KW-0813">Transport</keyword>
<evidence type="ECO:0000256" key="2">
    <source>
        <dbReference type="ARBA" id="ARBA00022692"/>
    </source>
</evidence>
<dbReference type="PANTHER" id="PTHR13466">
    <property type="entry name" value="TEX2 PROTEIN-RELATED"/>
    <property type="match status" value="1"/>
</dbReference>
<feature type="topological domain" description="Cytoplasmic" evidence="8">
    <location>
        <begin position="37"/>
        <end position="325"/>
    </location>
</feature>
<evidence type="ECO:0000256" key="4">
    <source>
        <dbReference type="ARBA" id="ARBA00022989"/>
    </source>
</evidence>
<reference evidence="11" key="1">
    <citation type="submission" date="2023-03" db="EMBL/GenBank/DDBJ databases">
        <title>Mating type loci evolution in Malassezia.</title>
        <authorList>
            <person name="Coelho M.A."/>
        </authorList>
    </citation>
    <scope>NUCLEOTIDE SEQUENCE</scope>
    <source>
        <strain evidence="11">CBS 9431</strain>
    </source>
</reference>
<dbReference type="AlphaFoldDB" id="A0AAF0F7I7"/>
<dbReference type="Pfam" id="PF10296">
    <property type="entry name" value="MMM1"/>
    <property type="match status" value="1"/>
</dbReference>
<organism evidence="11 12">
    <name type="scientific">Malassezia japonica</name>
    <dbReference type="NCBI Taxonomy" id="223818"/>
    <lineage>
        <taxon>Eukaryota</taxon>
        <taxon>Fungi</taxon>
        <taxon>Dikarya</taxon>
        <taxon>Basidiomycota</taxon>
        <taxon>Ustilaginomycotina</taxon>
        <taxon>Malasseziomycetes</taxon>
        <taxon>Malasseziales</taxon>
        <taxon>Malasseziaceae</taxon>
        <taxon>Malassezia</taxon>
    </lineage>
</organism>
<comment type="similarity">
    <text evidence="8">Belongs to the MMM1 family.</text>
</comment>
<keyword evidence="4 8" id="KW-1133">Transmembrane helix</keyword>
<comment type="subunit">
    <text evidence="8">Homodimer. Component of the ER-mitochondria encounter structure (ERMES) or MDM complex, composed of MMM1, MDM10, MDM12 and MDM34. A MMM1 homodimer associates with one molecule of MDM12 on each side in a pairwise head-to-tail manner, and the SMP-LTD domains of MMM1 and MDM12 generate a continuous hydrophobic tunnel for phospholipid trafficking.</text>
</comment>
<dbReference type="RefSeq" id="XP_060122639.1">
    <property type="nucleotide sequence ID" value="XM_060266656.1"/>
</dbReference>
<evidence type="ECO:0000256" key="9">
    <source>
        <dbReference type="SAM" id="Phobius"/>
    </source>
</evidence>
<keyword evidence="5" id="KW-0445">Lipid transport</keyword>
<dbReference type="Proteomes" id="UP001217754">
    <property type="component" value="Chromosome 4"/>
</dbReference>
<sequence length="325" mass="36387">MTVAQAPGQLTFAQGFVVGQLVLLVALVFLFRYFFVADVPASLAQQRADLLARTRSLQSSLDARSKRKDVSRVPYEQAFEARMADILQRTQYDLAAHRPESLDWLNLIVAQAMFGYRESVLYASRGVPDRDTDLPLPSLETSEKAAAKRFVERLLNGAAAGRTMNVLDTITVTDIDFGCAYPAFTNARFRPSERAHGLRLEVDFNYVDTISLGLDTKLLLNFPQFRFGSLALAMCFRIERLAGTIGIEITPREGESAAQEIRVSLAPDFVLEAHIASVMGSKKKLQDVPKVEELLLTRTRAAIQQRLVWPNYWSIPLPVLEREAH</sequence>
<dbReference type="PROSITE" id="PS51847">
    <property type="entry name" value="SMP"/>
    <property type="match status" value="1"/>
</dbReference>
<evidence type="ECO:0000313" key="12">
    <source>
        <dbReference type="Proteomes" id="UP001217754"/>
    </source>
</evidence>
<proteinExistence type="inferred from homology"/>
<evidence type="ECO:0000256" key="1">
    <source>
        <dbReference type="ARBA" id="ARBA00022448"/>
    </source>
</evidence>
<dbReference type="GO" id="GO:0015914">
    <property type="term" value="P:phospholipid transport"/>
    <property type="evidence" value="ECO:0007669"/>
    <property type="project" value="TreeGrafter"/>
</dbReference>
<dbReference type="GO" id="GO:0008289">
    <property type="term" value="F:lipid binding"/>
    <property type="evidence" value="ECO:0007669"/>
    <property type="project" value="UniProtKB-KW"/>
</dbReference>
<dbReference type="GO" id="GO:0045040">
    <property type="term" value="P:protein insertion into mitochondrial outer membrane"/>
    <property type="evidence" value="ECO:0007669"/>
    <property type="project" value="UniProtKB-UniRule"/>
</dbReference>
<dbReference type="GO" id="GO:0005789">
    <property type="term" value="C:endoplasmic reticulum membrane"/>
    <property type="evidence" value="ECO:0007669"/>
    <property type="project" value="UniProtKB-SubCell"/>
</dbReference>
<keyword evidence="7 8" id="KW-0472">Membrane</keyword>
<dbReference type="CDD" id="cd21671">
    <property type="entry name" value="SMP_Mmm1"/>
    <property type="match status" value="1"/>
</dbReference>
<dbReference type="InterPro" id="IPR027537">
    <property type="entry name" value="Mmm1"/>
</dbReference>
<name>A0AAF0F7I7_9BASI</name>
<feature type="domain" description="SMP-LTD" evidence="10">
    <location>
        <begin position="98"/>
        <end position="318"/>
    </location>
</feature>
<dbReference type="InterPro" id="IPR019411">
    <property type="entry name" value="MMM1_dom"/>
</dbReference>